<dbReference type="GO" id="GO:0005886">
    <property type="term" value="C:plasma membrane"/>
    <property type="evidence" value="ECO:0007669"/>
    <property type="project" value="TreeGrafter"/>
</dbReference>
<dbReference type="Proteomes" id="UP001215598">
    <property type="component" value="Unassembled WGS sequence"/>
</dbReference>
<evidence type="ECO:0000256" key="5">
    <source>
        <dbReference type="SAM" id="SignalP"/>
    </source>
</evidence>
<evidence type="ECO:0000313" key="7">
    <source>
        <dbReference type="Proteomes" id="UP001215598"/>
    </source>
</evidence>
<evidence type="ECO:0000313" key="6">
    <source>
        <dbReference type="EMBL" id="KAJ7753753.1"/>
    </source>
</evidence>
<reference evidence="6" key="1">
    <citation type="submission" date="2023-03" db="EMBL/GenBank/DDBJ databases">
        <title>Massive genome expansion in bonnet fungi (Mycena s.s.) driven by repeated elements and novel gene families across ecological guilds.</title>
        <authorList>
            <consortium name="Lawrence Berkeley National Laboratory"/>
            <person name="Harder C.B."/>
            <person name="Miyauchi S."/>
            <person name="Viragh M."/>
            <person name="Kuo A."/>
            <person name="Thoen E."/>
            <person name="Andreopoulos B."/>
            <person name="Lu D."/>
            <person name="Skrede I."/>
            <person name="Drula E."/>
            <person name="Henrissat B."/>
            <person name="Morin E."/>
            <person name="Kohler A."/>
            <person name="Barry K."/>
            <person name="LaButti K."/>
            <person name="Morin E."/>
            <person name="Salamov A."/>
            <person name="Lipzen A."/>
            <person name="Mereny Z."/>
            <person name="Hegedus B."/>
            <person name="Baldrian P."/>
            <person name="Stursova M."/>
            <person name="Weitz H."/>
            <person name="Taylor A."/>
            <person name="Grigoriev I.V."/>
            <person name="Nagy L.G."/>
            <person name="Martin F."/>
            <person name="Kauserud H."/>
        </authorList>
    </citation>
    <scope>NUCLEOTIDE SEQUENCE</scope>
    <source>
        <strain evidence="6">CBHHK182m</strain>
    </source>
</reference>
<sequence>MPLWIIPSTFSGLAVGAFCIQFEVQGAWGVIPIHLAELALPAFRATLPGVAHQLGNLVPSSSAQTEVSNGPHLQTILEGVVVPDYAKVQGILLGIVAAFWEANAAHRNHGSHFARHRAAFDEGEGDDDTWIDDDGVHNETGRAERDRVRGHRRRARARANRFLFMEGSRKCIAWCEK</sequence>
<dbReference type="EMBL" id="JARKIB010000054">
    <property type="protein sequence ID" value="KAJ7753753.1"/>
    <property type="molecule type" value="Genomic_DNA"/>
</dbReference>
<keyword evidence="3" id="KW-1133">Transmembrane helix</keyword>
<dbReference type="GO" id="GO:0035879">
    <property type="term" value="P:plasma membrane lactate transport"/>
    <property type="evidence" value="ECO:0007669"/>
    <property type="project" value="TreeGrafter"/>
</dbReference>
<keyword evidence="7" id="KW-1185">Reference proteome</keyword>
<evidence type="ECO:0000256" key="2">
    <source>
        <dbReference type="ARBA" id="ARBA00022692"/>
    </source>
</evidence>
<name>A0AAD7NBE5_9AGAR</name>
<gene>
    <name evidence="6" type="ORF">B0H16DRAFT_1722953</name>
</gene>
<evidence type="ECO:0000256" key="3">
    <source>
        <dbReference type="ARBA" id="ARBA00022989"/>
    </source>
</evidence>
<organism evidence="6 7">
    <name type="scientific">Mycena metata</name>
    <dbReference type="NCBI Taxonomy" id="1033252"/>
    <lineage>
        <taxon>Eukaryota</taxon>
        <taxon>Fungi</taxon>
        <taxon>Dikarya</taxon>
        <taxon>Basidiomycota</taxon>
        <taxon>Agaricomycotina</taxon>
        <taxon>Agaricomycetes</taxon>
        <taxon>Agaricomycetidae</taxon>
        <taxon>Agaricales</taxon>
        <taxon>Marasmiineae</taxon>
        <taxon>Mycenaceae</taxon>
        <taxon>Mycena</taxon>
    </lineage>
</organism>
<protein>
    <submittedName>
        <fullName evidence="6">Uncharacterized protein</fullName>
    </submittedName>
</protein>
<keyword evidence="4" id="KW-0472">Membrane</keyword>
<comment type="caution">
    <text evidence="6">The sequence shown here is derived from an EMBL/GenBank/DDBJ whole genome shotgun (WGS) entry which is preliminary data.</text>
</comment>
<proteinExistence type="predicted"/>
<feature type="signal peptide" evidence="5">
    <location>
        <begin position="1"/>
        <end position="29"/>
    </location>
</feature>
<accession>A0AAD7NBE5</accession>
<dbReference type="PANTHER" id="PTHR23508:SF10">
    <property type="entry name" value="CARBOXYLIC ACID TRANSPORTER PROTEIN HOMOLOG"/>
    <property type="match status" value="1"/>
</dbReference>
<comment type="subcellular location">
    <subcellularLocation>
        <location evidence="1">Membrane</location>
        <topology evidence="1">Multi-pass membrane protein</topology>
    </subcellularLocation>
</comment>
<evidence type="ECO:0000256" key="1">
    <source>
        <dbReference type="ARBA" id="ARBA00004141"/>
    </source>
</evidence>
<feature type="chain" id="PRO_5042051150" evidence="5">
    <location>
        <begin position="30"/>
        <end position="177"/>
    </location>
</feature>
<keyword evidence="2" id="KW-0812">Transmembrane</keyword>
<keyword evidence="5" id="KW-0732">Signal</keyword>
<dbReference type="AlphaFoldDB" id="A0AAD7NBE5"/>
<evidence type="ECO:0000256" key="4">
    <source>
        <dbReference type="ARBA" id="ARBA00023136"/>
    </source>
</evidence>
<dbReference type="PANTHER" id="PTHR23508">
    <property type="entry name" value="CARBOXYLIC ACID TRANSPORTER PROTEIN HOMOLOG"/>
    <property type="match status" value="1"/>
</dbReference>
<dbReference type="GO" id="GO:0015355">
    <property type="term" value="F:secondary active monocarboxylate transmembrane transporter activity"/>
    <property type="evidence" value="ECO:0007669"/>
    <property type="project" value="TreeGrafter"/>
</dbReference>